<evidence type="ECO:0000313" key="1">
    <source>
        <dbReference type="EMBL" id="KAG9338710.1"/>
    </source>
</evidence>
<evidence type="ECO:0000313" key="2">
    <source>
        <dbReference type="Proteomes" id="UP000824540"/>
    </source>
</evidence>
<dbReference type="EMBL" id="JAFBMS010000062">
    <property type="protein sequence ID" value="KAG9338710.1"/>
    <property type="molecule type" value="Genomic_DNA"/>
</dbReference>
<gene>
    <name evidence="1" type="ORF">JZ751_025379</name>
</gene>
<organism evidence="1 2">
    <name type="scientific">Albula glossodonta</name>
    <name type="common">roundjaw bonefish</name>
    <dbReference type="NCBI Taxonomy" id="121402"/>
    <lineage>
        <taxon>Eukaryota</taxon>
        <taxon>Metazoa</taxon>
        <taxon>Chordata</taxon>
        <taxon>Craniata</taxon>
        <taxon>Vertebrata</taxon>
        <taxon>Euteleostomi</taxon>
        <taxon>Actinopterygii</taxon>
        <taxon>Neopterygii</taxon>
        <taxon>Teleostei</taxon>
        <taxon>Albuliformes</taxon>
        <taxon>Albulidae</taxon>
        <taxon>Albula</taxon>
    </lineage>
</organism>
<accession>A0A8T2NHD9</accession>
<feature type="non-terminal residue" evidence="1">
    <location>
        <position position="1"/>
    </location>
</feature>
<protein>
    <submittedName>
        <fullName evidence="1">Uncharacterized protein</fullName>
    </submittedName>
</protein>
<keyword evidence="2" id="KW-1185">Reference proteome</keyword>
<sequence>MRRRENLGRNFRSGVCFIRCQPECRGTVPPARTPGQKEINSAHVFLINMGGISEETQVLWQYSGILIPNAHWCPLV</sequence>
<dbReference type="AlphaFoldDB" id="A0A8T2NHD9"/>
<dbReference type="Proteomes" id="UP000824540">
    <property type="component" value="Unassembled WGS sequence"/>
</dbReference>
<proteinExistence type="predicted"/>
<name>A0A8T2NHD9_9TELE</name>
<reference evidence="1" key="1">
    <citation type="thesis" date="2021" institute="BYU ScholarsArchive" country="Provo, UT, USA">
        <title>Applications of and Algorithms for Genome Assembly and Genomic Analyses with an Emphasis on Marine Teleosts.</title>
        <authorList>
            <person name="Pickett B.D."/>
        </authorList>
    </citation>
    <scope>NUCLEOTIDE SEQUENCE</scope>
    <source>
        <strain evidence="1">HI-2016</strain>
    </source>
</reference>
<comment type="caution">
    <text evidence="1">The sequence shown here is derived from an EMBL/GenBank/DDBJ whole genome shotgun (WGS) entry which is preliminary data.</text>
</comment>